<feature type="compositionally biased region" description="Polar residues" evidence="1">
    <location>
        <begin position="159"/>
        <end position="188"/>
    </location>
</feature>
<evidence type="ECO:0000313" key="2">
    <source>
        <dbReference type="EMBL" id="KAL0453447.1"/>
    </source>
</evidence>
<organism evidence="2">
    <name type="scientific">Sesamum latifolium</name>
    <dbReference type="NCBI Taxonomy" id="2727402"/>
    <lineage>
        <taxon>Eukaryota</taxon>
        <taxon>Viridiplantae</taxon>
        <taxon>Streptophyta</taxon>
        <taxon>Embryophyta</taxon>
        <taxon>Tracheophyta</taxon>
        <taxon>Spermatophyta</taxon>
        <taxon>Magnoliopsida</taxon>
        <taxon>eudicotyledons</taxon>
        <taxon>Gunneridae</taxon>
        <taxon>Pentapetalae</taxon>
        <taxon>asterids</taxon>
        <taxon>lamiids</taxon>
        <taxon>Lamiales</taxon>
        <taxon>Pedaliaceae</taxon>
        <taxon>Sesamum</taxon>
    </lineage>
</organism>
<gene>
    <name evidence="2" type="ORF">Slati_1322800</name>
</gene>
<feature type="compositionally biased region" description="Polar residues" evidence="1">
    <location>
        <begin position="83"/>
        <end position="95"/>
    </location>
</feature>
<proteinExistence type="predicted"/>
<accession>A0AAW2XH07</accession>
<evidence type="ECO:0000256" key="1">
    <source>
        <dbReference type="SAM" id="MobiDB-lite"/>
    </source>
</evidence>
<name>A0AAW2XH07_9LAMI</name>
<dbReference type="AlphaFoldDB" id="A0AAW2XH07"/>
<protein>
    <submittedName>
        <fullName evidence="2">Uncharacterized protein</fullName>
    </submittedName>
</protein>
<dbReference type="EMBL" id="JACGWN010000004">
    <property type="protein sequence ID" value="KAL0453447.1"/>
    <property type="molecule type" value="Genomic_DNA"/>
</dbReference>
<sequence length="217" mass="22484">METPSNALNKQKAVETTKRAQALQVVPGHPWLPPVGRRSHDPLDPVDQLGEPPRRSISLNTSSGGAPPKTPMDHTTDGCGSDTGANGDTRPNPQSDLVGCGRPIGRRAGAPYLVTAGCGKPGTAFANPTRCPSSVARTSGVPAEMPPGLPVPGYGAPSEEQQGTPISEEILTNSPSTGKSPTCQSTTEPWIHRITSPALRMLPFSISTPLGPSVVCS</sequence>
<feature type="region of interest" description="Disordered" evidence="1">
    <location>
        <begin position="1"/>
        <end position="99"/>
    </location>
</feature>
<reference evidence="2" key="2">
    <citation type="journal article" date="2024" name="Plant">
        <title>Genomic evolution and insights into agronomic trait innovations of Sesamum species.</title>
        <authorList>
            <person name="Miao H."/>
            <person name="Wang L."/>
            <person name="Qu L."/>
            <person name="Liu H."/>
            <person name="Sun Y."/>
            <person name="Le M."/>
            <person name="Wang Q."/>
            <person name="Wei S."/>
            <person name="Zheng Y."/>
            <person name="Lin W."/>
            <person name="Duan Y."/>
            <person name="Cao H."/>
            <person name="Xiong S."/>
            <person name="Wang X."/>
            <person name="Wei L."/>
            <person name="Li C."/>
            <person name="Ma Q."/>
            <person name="Ju M."/>
            <person name="Zhao R."/>
            <person name="Li G."/>
            <person name="Mu C."/>
            <person name="Tian Q."/>
            <person name="Mei H."/>
            <person name="Zhang T."/>
            <person name="Gao T."/>
            <person name="Zhang H."/>
        </authorList>
    </citation>
    <scope>NUCLEOTIDE SEQUENCE</scope>
    <source>
        <strain evidence="2">KEN1</strain>
    </source>
</reference>
<reference evidence="2" key="1">
    <citation type="submission" date="2020-06" db="EMBL/GenBank/DDBJ databases">
        <authorList>
            <person name="Li T."/>
            <person name="Hu X."/>
            <person name="Zhang T."/>
            <person name="Song X."/>
            <person name="Zhang H."/>
            <person name="Dai N."/>
            <person name="Sheng W."/>
            <person name="Hou X."/>
            <person name="Wei L."/>
        </authorList>
    </citation>
    <scope>NUCLEOTIDE SEQUENCE</scope>
    <source>
        <strain evidence="2">KEN1</strain>
        <tissue evidence="2">Leaf</tissue>
    </source>
</reference>
<feature type="region of interest" description="Disordered" evidence="1">
    <location>
        <begin position="150"/>
        <end position="188"/>
    </location>
</feature>
<comment type="caution">
    <text evidence="2">The sequence shown here is derived from an EMBL/GenBank/DDBJ whole genome shotgun (WGS) entry which is preliminary data.</text>
</comment>